<dbReference type="GO" id="GO:0003677">
    <property type="term" value="F:DNA binding"/>
    <property type="evidence" value="ECO:0007669"/>
    <property type="project" value="UniProtKB-KW"/>
</dbReference>
<accession>A0A839A3X3</accession>
<evidence type="ECO:0000256" key="3">
    <source>
        <dbReference type="ARBA" id="ARBA00023163"/>
    </source>
</evidence>
<dbReference type="SUPFAM" id="SSF53697">
    <property type="entry name" value="SIS domain"/>
    <property type="match status" value="1"/>
</dbReference>
<dbReference type="AlphaFoldDB" id="A0A839A3X3"/>
<dbReference type="GO" id="GO:1901135">
    <property type="term" value="P:carbohydrate derivative metabolic process"/>
    <property type="evidence" value="ECO:0007669"/>
    <property type="project" value="InterPro"/>
</dbReference>
<dbReference type="EMBL" id="JACAOA010000002">
    <property type="protein sequence ID" value="MBA5728413.1"/>
    <property type="molecule type" value="Genomic_DNA"/>
</dbReference>
<dbReference type="InterPro" id="IPR036388">
    <property type="entry name" value="WH-like_DNA-bd_sf"/>
</dbReference>
<gene>
    <name evidence="6" type="ORF">HW423_01240</name>
</gene>
<dbReference type="RefSeq" id="WP_218930137.1">
    <property type="nucleotide sequence ID" value="NZ_JACAOA010000002.1"/>
</dbReference>
<dbReference type="InterPro" id="IPR047640">
    <property type="entry name" value="RpiR-like"/>
</dbReference>
<evidence type="ECO:0000256" key="1">
    <source>
        <dbReference type="ARBA" id="ARBA00023015"/>
    </source>
</evidence>
<dbReference type="SUPFAM" id="SSF46689">
    <property type="entry name" value="Homeodomain-like"/>
    <property type="match status" value="1"/>
</dbReference>
<dbReference type="CDD" id="cd05013">
    <property type="entry name" value="SIS_RpiR"/>
    <property type="match status" value="1"/>
</dbReference>
<keyword evidence="3" id="KW-0804">Transcription</keyword>
<evidence type="ECO:0000259" key="5">
    <source>
        <dbReference type="PROSITE" id="PS51464"/>
    </source>
</evidence>
<dbReference type="PANTHER" id="PTHR30514:SF1">
    <property type="entry name" value="HTH-TYPE TRANSCRIPTIONAL REGULATOR HEXR-RELATED"/>
    <property type="match status" value="1"/>
</dbReference>
<sequence>MDELFYKLEKQAVDLSDLEKAVFKFLKSSPETFANETIHQISEIIYVSTATISRTVKKLGFQNFQELKFTIQQYSQTNTKQNNKSLDATNYQTYVIDQIVEAMALLDDIKLETILQTIKEASNIEIYSVGSSLPIGIDLSRKMLSLGKPANALIDWDDLNRKSKIQTDSELAILISLSGETKHIIDFATNLRDSGVPMLGIVGIKESRLEELVDYCIYAPSRMKYHKDADISSRVAIITVLEYLMIKYSEMLEY</sequence>
<evidence type="ECO:0000259" key="4">
    <source>
        <dbReference type="PROSITE" id="PS51071"/>
    </source>
</evidence>
<dbReference type="PANTHER" id="PTHR30514">
    <property type="entry name" value="GLUCOKINASE"/>
    <property type="match status" value="1"/>
</dbReference>
<name>A0A839A3X3_9LACT</name>
<evidence type="ECO:0000313" key="7">
    <source>
        <dbReference type="Proteomes" id="UP000571018"/>
    </source>
</evidence>
<dbReference type="InterPro" id="IPR001347">
    <property type="entry name" value="SIS_dom"/>
</dbReference>
<dbReference type="PROSITE" id="PS51071">
    <property type="entry name" value="HTH_RPIR"/>
    <property type="match status" value="1"/>
</dbReference>
<keyword evidence="2" id="KW-0238">DNA-binding</keyword>
<dbReference type="Pfam" id="PF01380">
    <property type="entry name" value="SIS"/>
    <property type="match status" value="1"/>
</dbReference>
<dbReference type="Gene3D" id="3.40.50.10490">
    <property type="entry name" value="Glucose-6-phosphate isomerase like protein, domain 1"/>
    <property type="match status" value="1"/>
</dbReference>
<dbReference type="GO" id="GO:0097367">
    <property type="term" value="F:carbohydrate derivative binding"/>
    <property type="evidence" value="ECO:0007669"/>
    <property type="project" value="InterPro"/>
</dbReference>
<dbReference type="InterPro" id="IPR035472">
    <property type="entry name" value="RpiR-like_SIS"/>
</dbReference>
<dbReference type="Gene3D" id="1.10.10.10">
    <property type="entry name" value="Winged helix-like DNA-binding domain superfamily/Winged helix DNA-binding domain"/>
    <property type="match status" value="1"/>
</dbReference>
<evidence type="ECO:0000313" key="6">
    <source>
        <dbReference type="EMBL" id="MBA5728413.1"/>
    </source>
</evidence>
<dbReference type="InterPro" id="IPR000281">
    <property type="entry name" value="HTH_RpiR"/>
</dbReference>
<feature type="domain" description="SIS" evidence="5">
    <location>
        <begin position="114"/>
        <end position="254"/>
    </location>
</feature>
<feature type="domain" description="HTH rpiR-type" evidence="4">
    <location>
        <begin position="2"/>
        <end position="78"/>
    </location>
</feature>
<keyword evidence="1" id="KW-0805">Transcription regulation</keyword>
<proteinExistence type="predicted"/>
<reference evidence="6 7" key="1">
    <citation type="submission" date="2020-06" db="EMBL/GenBank/DDBJ databases">
        <title>Reclassification of Facklamia ignava, Facklamia soureckii and Facklami tabacinasalis as Falseniella iganva gen. nov., comb. nov., Hutsoniella ignava gen. nov., comb. nov., and Ruoffia tabacinasalis gen. nov., comb. nov and description of Ruoffia haltotolerans sp. nov., isolated from hypersaline Inland Sea of Qatar.</title>
        <authorList>
            <person name="Fotedar R."/>
            <person name="Sankaranarayanan K."/>
            <person name="Lawson P."/>
            <person name="Caldwell M."/>
            <person name="Zeyara A."/>
            <person name="Al Malki A."/>
            <person name="Ali M."/>
        </authorList>
    </citation>
    <scope>NUCLEOTIDE SEQUENCE [LARGE SCALE GENOMIC DNA]</scope>
    <source>
        <strain evidence="6 7">INB8</strain>
    </source>
</reference>
<comment type="caution">
    <text evidence="6">The sequence shown here is derived from an EMBL/GenBank/DDBJ whole genome shotgun (WGS) entry which is preliminary data.</text>
</comment>
<protein>
    <submittedName>
        <fullName evidence="6">MurR/RpiR family transcriptional regulator</fullName>
    </submittedName>
</protein>
<dbReference type="Proteomes" id="UP000571018">
    <property type="component" value="Unassembled WGS sequence"/>
</dbReference>
<dbReference type="GO" id="GO:0003700">
    <property type="term" value="F:DNA-binding transcription factor activity"/>
    <property type="evidence" value="ECO:0007669"/>
    <property type="project" value="InterPro"/>
</dbReference>
<dbReference type="InterPro" id="IPR009057">
    <property type="entry name" value="Homeodomain-like_sf"/>
</dbReference>
<dbReference type="InterPro" id="IPR046348">
    <property type="entry name" value="SIS_dom_sf"/>
</dbReference>
<dbReference type="PROSITE" id="PS51464">
    <property type="entry name" value="SIS"/>
    <property type="match status" value="1"/>
</dbReference>
<evidence type="ECO:0000256" key="2">
    <source>
        <dbReference type="ARBA" id="ARBA00023125"/>
    </source>
</evidence>
<keyword evidence="7" id="KW-1185">Reference proteome</keyword>
<organism evidence="6 7">
    <name type="scientific">Ruoffia halotolerans</name>
    <dbReference type="NCBI Taxonomy" id="2748684"/>
    <lineage>
        <taxon>Bacteria</taxon>
        <taxon>Bacillati</taxon>
        <taxon>Bacillota</taxon>
        <taxon>Bacilli</taxon>
        <taxon>Lactobacillales</taxon>
        <taxon>Aerococcaceae</taxon>
        <taxon>Ruoffia</taxon>
    </lineage>
</organism>
<dbReference type="Pfam" id="PF01418">
    <property type="entry name" value="HTH_6"/>
    <property type="match status" value="1"/>
</dbReference>